<reference evidence="1" key="1">
    <citation type="submission" date="2022-12" db="EMBL/GenBank/DDBJ databases">
        <title>Reference genome sequencing for broad-spectrum identification of bacterial and archaeal isolates by mass spectrometry.</title>
        <authorList>
            <person name="Sekiguchi Y."/>
            <person name="Tourlousse D.M."/>
        </authorList>
    </citation>
    <scope>NUCLEOTIDE SEQUENCE</scope>
    <source>
        <strain evidence="1">10succ1</strain>
    </source>
</reference>
<dbReference type="AlphaFoldDB" id="A0A9W6GNX4"/>
<dbReference type="EMBL" id="BSDY01000028">
    <property type="protein sequence ID" value="GLI57907.1"/>
    <property type="molecule type" value="Genomic_DNA"/>
</dbReference>
<protein>
    <recommendedName>
        <fullName evidence="3">Outer membrane protein beta-barrel domain-containing protein</fullName>
    </recommendedName>
</protein>
<evidence type="ECO:0008006" key="3">
    <source>
        <dbReference type="Google" id="ProtNLM"/>
    </source>
</evidence>
<accession>A0A9W6GNX4</accession>
<comment type="caution">
    <text evidence="1">The sequence shown here is derived from an EMBL/GenBank/DDBJ whole genome shotgun (WGS) entry which is preliminary data.</text>
</comment>
<evidence type="ECO:0000313" key="2">
    <source>
        <dbReference type="Proteomes" id="UP001144471"/>
    </source>
</evidence>
<name>A0A9W6GNX4_9FUSO</name>
<gene>
    <name evidence="1" type="ORF">PM10SUCC1_34210</name>
</gene>
<evidence type="ECO:0000313" key="1">
    <source>
        <dbReference type="EMBL" id="GLI57907.1"/>
    </source>
</evidence>
<sequence length="185" mass="20651">MKRLFIITFLSIVSTLTYSMELELKLGLDLYRKLSVDAEGHTPTGIYPGGSIGLEALVHYKSSLRYGLGIVWHNSANGSNGYEGHSTSPLYLVGKYKVRGDLYLIGRAGWAFAKAGDATDVKGADGGLYGAFGIGREFSNNKVNLEFLYEIMKYEYNTRFATEEDGYYQIFSLIFSYKLWAVNQS</sequence>
<proteinExistence type="predicted"/>
<organism evidence="1 2">
    <name type="scientific">Propionigenium maris DSM 9537</name>
    <dbReference type="NCBI Taxonomy" id="1123000"/>
    <lineage>
        <taxon>Bacteria</taxon>
        <taxon>Fusobacteriati</taxon>
        <taxon>Fusobacteriota</taxon>
        <taxon>Fusobacteriia</taxon>
        <taxon>Fusobacteriales</taxon>
        <taxon>Fusobacteriaceae</taxon>
        <taxon>Propionigenium</taxon>
    </lineage>
</organism>
<dbReference type="Proteomes" id="UP001144471">
    <property type="component" value="Unassembled WGS sequence"/>
</dbReference>
<keyword evidence="2" id="KW-1185">Reference proteome</keyword>
<dbReference type="RefSeq" id="WP_281837582.1">
    <property type="nucleotide sequence ID" value="NZ_BSDY01000028.1"/>
</dbReference>